<reference evidence="4 5" key="1">
    <citation type="journal article" date="2024" name="Nat. Commun.">
        <title>Phylogenomics reveals the evolutionary origins of lichenization in chlorophyte algae.</title>
        <authorList>
            <person name="Puginier C."/>
            <person name="Libourel C."/>
            <person name="Otte J."/>
            <person name="Skaloud P."/>
            <person name="Haon M."/>
            <person name="Grisel S."/>
            <person name="Petersen M."/>
            <person name="Berrin J.G."/>
            <person name="Delaux P.M."/>
            <person name="Dal Grande F."/>
            <person name="Keller J."/>
        </authorList>
    </citation>
    <scope>NUCLEOTIDE SEQUENCE [LARGE SCALE GENOMIC DNA]</scope>
    <source>
        <strain evidence="4 5">SAG 2145</strain>
    </source>
</reference>
<accession>A0AAW1R1G7</accession>
<dbReference type="GO" id="GO:0003688">
    <property type="term" value="F:DNA replication origin binding"/>
    <property type="evidence" value="ECO:0007669"/>
    <property type="project" value="TreeGrafter"/>
</dbReference>
<dbReference type="SUPFAM" id="SSF46785">
    <property type="entry name" value="Winged helix' DNA-binding domain"/>
    <property type="match status" value="1"/>
</dbReference>
<dbReference type="PANTHER" id="PTHR10763:SF26">
    <property type="entry name" value="CELL DIVISION CONTROL PROTEIN 6 HOMOLOG"/>
    <property type="match status" value="1"/>
</dbReference>
<keyword evidence="5" id="KW-1185">Reference proteome</keyword>
<evidence type="ECO:0000313" key="5">
    <source>
        <dbReference type="Proteomes" id="UP001438707"/>
    </source>
</evidence>
<dbReference type="InterPro" id="IPR027417">
    <property type="entry name" value="P-loop_NTPase"/>
</dbReference>
<protein>
    <recommendedName>
        <fullName evidence="3">Cdc6 C-terminal domain-containing protein</fullName>
    </recommendedName>
</protein>
<dbReference type="InterPro" id="IPR050311">
    <property type="entry name" value="ORC1/CDC6"/>
</dbReference>
<organism evidence="4 5">
    <name type="scientific">Apatococcus lobatus</name>
    <dbReference type="NCBI Taxonomy" id="904363"/>
    <lineage>
        <taxon>Eukaryota</taxon>
        <taxon>Viridiplantae</taxon>
        <taxon>Chlorophyta</taxon>
        <taxon>core chlorophytes</taxon>
        <taxon>Trebouxiophyceae</taxon>
        <taxon>Chlorellales</taxon>
        <taxon>Chlorellaceae</taxon>
        <taxon>Apatococcus</taxon>
    </lineage>
</organism>
<evidence type="ECO:0000313" key="4">
    <source>
        <dbReference type="EMBL" id="KAK9827557.1"/>
    </source>
</evidence>
<evidence type="ECO:0000256" key="2">
    <source>
        <dbReference type="SAM" id="MobiDB-lite"/>
    </source>
</evidence>
<feature type="compositionally biased region" description="Polar residues" evidence="2">
    <location>
        <begin position="264"/>
        <end position="282"/>
    </location>
</feature>
<evidence type="ECO:0000259" key="3">
    <source>
        <dbReference type="Pfam" id="PF09079"/>
    </source>
</evidence>
<dbReference type="Proteomes" id="UP001438707">
    <property type="component" value="Unassembled WGS sequence"/>
</dbReference>
<dbReference type="InterPro" id="IPR036390">
    <property type="entry name" value="WH_DNA-bd_sf"/>
</dbReference>
<dbReference type="GO" id="GO:0033314">
    <property type="term" value="P:mitotic DNA replication checkpoint signaling"/>
    <property type="evidence" value="ECO:0007669"/>
    <property type="project" value="TreeGrafter"/>
</dbReference>
<keyword evidence="1" id="KW-0235">DNA replication</keyword>
<dbReference type="GO" id="GO:0006270">
    <property type="term" value="P:DNA replication initiation"/>
    <property type="evidence" value="ECO:0007669"/>
    <property type="project" value="TreeGrafter"/>
</dbReference>
<dbReference type="SUPFAM" id="SSF52540">
    <property type="entry name" value="P-loop containing nucleoside triphosphate hydrolases"/>
    <property type="match status" value="1"/>
</dbReference>
<dbReference type="InterPro" id="IPR015163">
    <property type="entry name" value="Cdc6_C"/>
</dbReference>
<dbReference type="PANTHER" id="PTHR10763">
    <property type="entry name" value="CELL DIVISION CONTROL PROTEIN 6-RELATED"/>
    <property type="match status" value="1"/>
</dbReference>
<dbReference type="GO" id="GO:0005634">
    <property type="term" value="C:nucleus"/>
    <property type="evidence" value="ECO:0007669"/>
    <property type="project" value="TreeGrafter"/>
</dbReference>
<dbReference type="EMBL" id="JALJOS010000018">
    <property type="protein sequence ID" value="KAK9827557.1"/>
    <property type="molecule type" value="Genomic_DNA"/>
</dbReference>
<proteinExistence type="predicted"/>
<evidence type="ECO:0000256" key="1">
    <source>
        <dbReference type="ARBA" id="ARBA00022705"/>
    </source>
</evidence>
<feature type="domain" description="Cdc6 C-terminal" evidence="3">
    <location>
        <begin position="331"/>
        <end position="394"/>
    </location>
</feature>
<name>A0AAW1R1G7_9CHLO</name>
<dbReference type="Gene3D" id="3.40.50.300">
    <property type="entry name" value="P-loop containing nucleotide triphosphate hydrolases"/>
    <property type="match status" value="1"/>
</dbReference>
<feature type="region of interest" description="Disordered" evidence="2">
    <location>
        <begin position="242"/>
        <end position="326"/>
    </location>
</feature>
<sequence>MQKLPASVSKAGKGSKCKSTHAAGLVVVVLEEMDALITGDQSLLYDLFQLPQAKGSRLVLLGISNSIDLTERVLPELRARGADPLLLPFASYSRANIVSLLNDRLAGLPGPVFSPPSLEFCARKIASGSGDMRRALESCSTAFATLCQNAASAHAERTAAMNTSGQTEAEQQAAAEAAAAAGLLRPIRHRVSIADMAAGLSAVTGGVDSAAMAVTAIKGLPPQQQLVLVAAVRLLGEKPAPALAGLGSPTSQAGTPAARKPLGQLQTSTTPSTSAQKPPSNQKRQRPMGMGLTPTAKRPRAGFRSPPGSCGSGFMSPPTARKPGALSQRHRVLPLGSLQDTYASCCHEVGMRPLAGSEFAQACELLASMGLLDVGRAPEERQRRVQLRVAEDDVVLGIHDIRVFQTCLGVQAPVAVAGV</sequence>
<dbReference type="AlphaFoldDB" id="A0AAW1R1G7"/>
<gene>
    <name evidence="4" type="ORF">WJX74_010373</name>
</gene>
<dbReference type="Pfam" id="PF09079">
    <property type="entry name" value="WHD_Cdc6"/>
    <property type="match status" value="1"/>
</dbReference>
<comment type="caution">
    <text evidence="4">The sequence shown here is derived from an EMBL/GenBank/DDBJ whole genome shotgun (WGS) entry which is preliminary data.</text>
</comment>
<dbReference type="Gene3D" id="1.10.8.60">
    <property type="match status" value="1"/>
</dbReference>